<dbReference type="Proteomes" id="UP000481153">
    <property type="component" value="Unassembled WGS sequence"/>
</dbReference>
<feature type="domain" description="RING-CH-type" evidence="7">
    <location>
        <begin position="26"/>
        <end position="89"/>
    </location>
</feature>
<keyword evidence="2 4" id="KW-0863">Zinc-finger</keyword>
<gene>
    <name evidence="8" type="ORF">Ae201684_002519</name>
</gene>
<evidence type="ECO:0000256" key="4">
    <source>
        <dbReference type="PROSITE-ProRule" id="PRU00175"/>
    </source>
</evidence>
<reference evidence="8 9" key="1">
    <citation type="submission" date="2019-07" db="EMBL/GenBank/DDBJ databases">
        <title>Genomics analysis of Aphanomyces spp. identifies a new class of oomycete effector associated with host adaptation.</title>
        <authorList>
            <person name="Gaulin E."/>
        </authorList>
    </citation>
    <scope>NUCLEOTIDE SEQUENCE [LARGE SCALE GENOMIC DNA]</scope>
    <source>
        <strain evidence="8 9">ATCC 201684</strain>
    </source>
</reference>
<evidence type="ECO:0000256" key="2">
    <source>
        <dbReference type="ARBA" id="ARBA00022771"/>
    </source>
</evidence>
<dbReference type="Gene3D" id="3.30.40.10">
    <property type="entry name" value="Zinc/RING finger domain, C3HC4 (zinc finger)"/>
    <property type="match status" value="1"/>
</dbReference>
<accession>A0A6G0XPQ4</accession>
<evidence type="ECO:0000259" key="7">
    <source>
        <dbReference type="PROSITE" id="PS51292"/>
    </source>
</evidence>
<dbReference type="InterPro" id="IPR011016">
    <property type="entry name" value="Znf_RING-CH"/>
</dbReference>
<evidence type="ECO:0000313" key="9">
    <source>
        <dbReference type="Proteomes" id="UP000481153"/>
    </source>
</evidence>
<keyword evidence="3" id="KW-0862">Zinc</keyword>
<keyword evidence="5" id="KW-0472">Membrane</keyword>
<dbReference type="InterPro" id="IPR013083">
    <property type="entry name" value="Znf_RING/FYVE/PHD"/>
</dbReference>
<keyword evidence="5" id="KW-0812">Transmembrane</keyword>
<dbReference type="SUPFAM" id="SSF57850">
    <property type="entry name" value="RING/U-box"/>
    <property type="match status" value="1"/>
</dbReference>
<proteinExistence type="predicted"/>
<evidence type="ECO:0000313" key="8">
    <source>
        <dbReference type="EMBL" id="KAF0742417.1"/>
    </source>
</evidence>
<evidence type="ECO:0000256" key="3">
    <source>
        <dbReference type="ARBA" id="ARBA00022833"/>
    </source>
</evidence>
<evidence type="ECO:0000256" key="5">
    <source>
        <dbReference type="SAM" id="Phobius"/>
    </source>
</evidence>
<keyword evidence="9" id="KW-1185">Reference proteome</keyword>
<dbReference type="EMBL" id="VJMJ01000027">
    <property type="protein sequence ID" value="KAF0742417.1"/>
    <property type="molecule type" value="Genomic_DNA"/>
</dbReference>
<dbReference type="PROSITE" id="PS50089">
    <property type="entry name" value="ZF_RING_2"/>
    <property type="match status" value="1"/>
</dbReference>
<protein>
    <submittedName>
        <fullName evidence="8">Uncharacterized protein</fullName>
    </submittedName>
</protein>
<keyword evidence="5" id="KW-1133">Transmembrane helix</keyword>
<organism evidence="8 9">
    <name type="scientific">Aphanomyces euteiches</name>
    <dbReference type="NCBI Taxonomy" id="100861"/>
    <lineage>
        <taxon>Eukaryota</taxon>
        <taxon>Sar</taxon>
        <taxon>Stramenopiles</taxon>
        <taxon>Oomycota</taxon>
        <taxon>Saprolegniomycetes</taxon>
        <taxon>Saprolegniales</taxon>
        <taxon>Verrucalvaceae</taxon>
        <taxon>Aphanomyces</taxon>
    </lineage>
</organism>
<comment type="caution">
    <text evidence="8">The sequence shown here is derived from an EMBL/GenBank/DDBJ whole genome shotgun (WGS) entry which is preliminary data.</text>
</comment>
<dbReference type="GO" id="GO:0008270">
    <property type="term" value="F:zinc ion binding"/>
    <property type="evidence" value="ECO:0007669"/>
    <property type="project" value="UniProtKB-KW"/>
</dbReference>
<feature type="domain" description="RING-type" evidence="6">
    <location>
        <begin position="34"/>
        <end position="83"/>
    </location>
</feature>
<feature type="transmembrane region" description="Helical" evidence="5">
    <location>
        <begin position="105"/>
        <end position="122"/>
    </location>
</feature>
<dbReference type="VEuPathDB" id="FungiDB:AeMF1_002386"/>
<feature type="transmembrane region" description="Helical" evidence="5">
    <location>
        <begin position="142"/>
        <end position="167"/>
    </location>
</feature>
<name>A0A6G0XPQ4_9STRA</name>
<dbReference type="Pfam" id="PF12906">
    <property type="entry name" value="RINGv"/>
    <property type="match status" value="1"/>
</dbReference>
<sequence>MTDQSDIPLTTKSDDQLEDSHVTVESEADGLLCCRFCHSSSSGPEGDAMELISPCRCETLIHRRCFDEWSKRINSTKQCPDCEYFYFFEEVPLTWWEETIASDEFKLCATTFTIIWLLIFLINVQKWWNADVATKVWLMLTYVWYIIFPFVIIAVGGAIFYGLYSLLSYCCTVNPKPPRVENRRHRLITAASVCESSWGTWMTQYKVQRAFQTTNPHSPNLKEEDLHPSHLLPQWLTKCSDFQFRRSTAREVSSTRLDYFMANSELTTLLPTELIRDWDHTLIPPISLFSVDARELSDIG</sequence>
<evidence type="ECO:0000259" key="6">
    <source>
        <dbReference type="PROSITE" id="PS50089"/>
    </source>
</evidence>
<dbReference type="SMART" id="SM00744">
    <property type="entry name" value="RINGv"/>
    <property type="match status" value="1"/>
</dbReference>
<dbReference type="AlphaFoldDB" id="A0A6G0XPQ4"/>
<evidence type="ECO:0000256" key="1">
    <source>
        <dbReference type="ARBA" id="ARBA00022723"/>
    </source>
</evidence>
<keyword evidence="1" id="KW-0479">Metal-binding</keyword>
<dbReference type="InterPro" id="IPR001841">
    <property type="entry name" value="Znf_RING"/>
</dbReference>
<dbReference type="PROSITE" id="PS51292">
    <property type="entry name" value="ZF_RING_CH"/>
    <property type="match status" value="1"/>
</dbReference>